<organism evidence="1 2">
    <name type="scientific">Dyadobacter chenhuakuii</name>
    <dbReference type="NCBI Taxonomy" id="2909339"/>
    <lineage>
        <taxon>Bacteria</taxon>
        <taxon>Pseudomonadati</taxon>
        <taxon>Bacteroidota</taxon>
        <taxon>Cytophagia</taxon>
        <taxon>Cytophagales</taxon>
        <taxon>Spirosomataceae</taxon>
        <taxon>Dyadobacter</taxon>
    </lineage>
</organism>
<sequence>MELIVAEQSQAVEQNKREKKELAEQPEIKFKQEQQKKRLRVWDVKIISARN</sequence>
<proteinExistence type="predicted"/>
<keyword evidence="1" id="KW-0614">Plasmid</keyword>
<dbReference type="Proteomes" id="UP001055420">
    <property type="component" value="Plasmid unnamed"/>
</dbReference>
<gene>
    <name evidence="1" type="ORF">NFI80_25315</name>
</gene>
<evidence type="ECO:0000313" key="2">
    <source>
        <dbReference type="Proteomes" id="UP001055420"/>
    </source>
</evidence>
<geneLocation type="plasmid" evidence="1 2">
    <name>unnamed</name>
</geneLocation>
<name>A0ABY5E746_9BACT</name>
<reference evidence="1" key="1">
    <citation type="submission" date="2022-06" db="EMBL/GenBank/DDBJ databases">
        <title>Novel species in genus Dyadobacter.</title>
        <authorList>
            <person name="Ma C."/>
        </authorList>
    </citation>
    <scope>NUCLEOTIDE SEQUENCE</scope>
    <source>
        <strain evidence="1">CY22</strain>
        <plasmid evidence="1">unnamed</plasmid>
    </source>
</reference>
<dbReference type="EMBL" id="CP099631">
    <property type="protein sequence ID" value="UTM21796.1"/>
    <property type="molecule type" value="Genomic_DNA"/>
</dbReference>
<dbReference type="RefSeq" id="WP_254414238.1">
    <property type="nucleotide sequence ID" value="NZ_CP099631.1"/>
</dbReference>
<keyword evidence="2" id="KW-1185">Reference proteome</keyword>
<protein>
    <submittedName>
        <fullName evidence="1">Uncharacterized protein</fullName>
    </submittedName>
</protein>
<evidence type="ECO:0000313" key="1">
    <source>
        <dbReference type="EMBL" id="UTM21796.1"/>
    </source>
</evidence>
<accession>A0ABY5E746</accession>